<organism evidence="7 8">
    <name type="scientific">Methylocella silvestris (strain DSM 15510 / CIP 108128 / LMG 27833 / NCIMB 13906 / BL2)</name>
    <dbReference type="NCBI Taxonomy" id="395965"/>
    <lineage>
        <taxon>Bacteria</taxon>
        <taxon>Pseudomonadati</taxon>
        <taxon>Pseudomonadota</taxon>
        <taxon>Alphaproteobacteria</taxon>
        <taxon>Hyphomicrobiales</taxon>
        <taxon>Beijerinckiaceae</taxon>
        <taxon>Methylocella</taxon>
    </lineage>
</organism>
<keyword evidence="8" id="KW-1185">Reference proteome</keyword>
<dbReference type="InterPro" id="IPR003688">
    <property type="entry name" value="TraG/VirD4"/>
</dbReference>
<dbReference type="SUPFAM" id="SSF52540">
    <property type="entry name" value="P-loop containing nucleoside triphosphate hydrolases"/>
    <property type="match status" value="1"/>
</dbReference>
<name>B8EPQ9_METSB</name>
<sequence>MDTSTLAYIAAGVFGAAIWGWRTKERPTTFGSADWLAPWVASKKGMFHKDGLLLGDWTGLLPVYYRGSGHILTVAPTGSGKGTSAIVPNLLQHPWIFLIDPGGENTAIASRAWSEKGYAFHCLNPWGMLTAAPWSLPSHSINPLSILDPASETFSSDAELIADMIVTRTGNENGSSAYFKEEARSGIRAFLMHIITTEPAERQTLLTLRKYISADSENWERLLKDMQANEAAGGIIAREAVALERRETQATEEFSAILSTMKQDTNFIEDPVMQRALATSTVELSELKGFRNGTALNGCVVSVVMPLEYLETHAAYARLIVGCALWTMQKAPLSKGRVLFVMDEFPALKRMDRIAGGLATLRKYRVWLWPVIQNLGQLKQLYGQNWQTFISNAGLRQFIGAGDLETAQYISELCGDGTIEVVTRSPGGESISQTQRRLATVEEVMHIESKMQIVFVDNLKPILLRKTEYWQRPALRGHFNRNPYQSGTPALDTRSPFRTLQGLGLRFCAWIAGPSPVVMAVLCFWLANASGLGISLVPWVHSQYGGCTYLTTHGALEYPMRDYEGQPGCSRIAFNLGYGQ</sequence>
<evidence type="ECO:0000313" key="8">
    <source>
        <dbReference type="Proteomes" id="UP000002257"/>
    </source>
</evidence>
<dbReference type="STRING" id="395965.Msil_1970"/>
<keyword evidence="3" id="KW-1003">Cell membrane</keyword>
<comment type="subcellular location">
    <subcellularLocation>
        <location evidence="1">Cell membrane</location>
        <topology evidence="1">Multi-pass membrane protein</topology>
    </subcellularLocation>
</comment>
<dbReference type="KEGG" id="msl:Msil_1970"/>
<dbReference type="HOGENOM" id="CLU_012039_3_0_5"/>
<dbReference type="eggNOG" id="COG3505">
    <property type="taxonomic scope" value="Bacteria"/>
</dbReference>
<proteinExistence type="inferred from homology"/>
<accession>B8EPQ9</accession>
<dbReference type="GO" id="GO:0005886">
    <property type="term" value="C:plasma membrane"/>
    <property type="evidence" value="ECO:0007669"/>
    <property type="project" value="UniProtKB-SubCell"/>
</dbReference>
<evidence type="ECO:0000313" key="7">
    <source>
        <dbReference type="EMBL" id="ACK50913.1"/>
    </source>
</evidence>
<dbReference type="InterPro" id="IPR027417">
    <property type="entry name" value="P-loop_NTPase"/>
</dbReference>
<dbReference type="OrthoDB" id="9759295at2"/>
<dbReference type="AlphaFoldDB" id="B8EPQ9"/>
<evidence type="ECO:0000256" key="5">
    <source>
        <dbReference type="ARBA" id="ARBA00022989"/>
    </source>
</evidence>
<protein>
    <submittedName>
        <fullName evidence="7">TRAG family protein</fullName>
    </submittedName>
</protein>
<evidence type="ECO:0000256" key="3">
    <source>
        <dbReference type="ARBA" id="ARBA00022475"/>
    </source>
</evidence>
<dbReference type="PANTHER" id="PTHR37937:SF1">
    <property type="entry name" value="CONJUGATIVE TRANSFER: DNA TRANSPORT"/>
    <property type="match status" value="1"/>
</dbReference>
<dbReference type="Gene3D" id="3.40.50.300">
    <property type="entry name" value="P-loop containing nucleotide triphosphate hydrolases"/>
    <property type="match status" value="1"/>
</dbReference>
<evidence type="ECO:0000256" key="2">
    <source>
        <dbReference type="ARBA" id="ARBA00008806"/>
    </source>
</evidence>
<dbReference type="CDD" id="cd01127">
    <property type="entry name" value="TrwB_TraG_TraD_VirD4"/>
    <property type="match status" value="1"/>
</dbReference>
<keyword evidence="6" id="KW-0472">Membrane</keyword>
<gene>
    <name evidence="7" type="ordered locus">Msil_1970</name>
</gene>
<evidence type="ECO:0000256" key="4">
    <source>
        <dbReference type="ARBA" id="ARBA00022692"/>
    </source>
</evidence>
<dbReference type="Proteomes" id="UP000002257">
    <property type="component" value="Chromosome"/>
</dbReference>
<keyword evidence="4" id="KW-0812">Transmembrane</keyword>
<dbReference type="Pfam" id="PF02534">
    <property type="entry name" value="T4SS-DNA_transf"/>
    <property type="match status" value="1"/>
</dbReference>
<comment type="similarity">
    <text evidence="2">Belongs to the VirD4/TraG family.</text>
</comment>
<dbReference type="EMBL" id="CP001280">
    <property type="protein sequence ID" value="ACK50913.1"/>
    <property type="molecule type" value="Genomic_DNA"/>
</dbReference>
<dbReference type="InterPro" id="IPR051539">
    <property type="entry name" value="T4SS-coupling_protein"/>
</dbReference>
<keyword evidence="5" id="KW-1133">Transmembrane helix</keyword>
<evidence type="ECO:0000256" key="1">
    <source>
        <dbReference type="ARBA" id="ARBA00004651"/>
    </source>
</evidence>
<dbReference type="PANTHER" id="PTHR37937">
    <property type="entry name" value="CONJUGATIVE TRANSFER: DNA TRANSPORT"/>
    <property type="match status" value="1"/>
</dbReference>
<evidence type="ECO:0000256" key="6">
    <source>
        <dbReference type="ARBA" id="ARBA00023136"/>
    </source>
</evidence>
<reference evidence="7 8" key="1">
    <citation type="journal article" date="2010" name="J. Bacteriol.">
        <title>Complete genome sequence of the aerobic facultative methanotroph Methylocella silvestris BL2.</title>
        <authorList>
            <person name="Chen Y."/>
            <person name="Crombie A."/>
            <person name="Rahman M.T."/>
            <person name="Dedysh S.N."/>
            <person name="Liesack W."/>
            <person name="Stott M.B."/>
            <person name="Alam M."/>
            <person name="Theisen A.R."/>
            <person name="Murrell J.C."/>
            <person name="Dunfield P.F."/>
        </authorList>
    </citation>
    <scope>NUCLEOTIDE SEQUENCE [LARGE SCALE GENOMIC DNA]</scope>
    <source>
        <strain evidence="8">DSM 15510 / CIP 108128 / LMG 27833 / NCIMB 13906 / BL2</strain>
    </source>
</reference>